<organism evidence="2 3">
    <name type="scientific">Methanobacterium paludis (strain DSM 25820 / JCM 18151 / SWAN1)</name>
    <dbReference type="NCBI Taxonomy" id="868131"/>
    <lineage>
        <taxon>Archaea</taxon>
        <taxon>Methanobacteriati</taxon>
        <taxon>Methanobacteriota</taxon>
        <taxon>Methanomada group</taxon>
        <taxon>Methanobacteria</taxon>
        <taxon>Methanobacteriales</taxon>
        <taxon>Methanobacteriaceae</taxon>
        <taxon>Methanobacterium</taxon>
    </lineage>
</organism>
<sequence length="108" mass="12461">MTIKVRNLNTWKGEEGEFVEYVGKGSVLENPYTKGCKRKLNDQYKEYLKGLPVDSPQWQRIDDLKKLHEEGKNLNLLCSCYPDPCHSNIISDAITGRIKPKKIKPKKI</sequence>
<reference evidence="2 3" key="1">
    <citation type="journal article" date="2014" name="Int. J. Syst. Evol. Microbiol.">
        <title>Methanobacterium paludis sp. nov. and a novel strain of Methanobacterium lacus isolated from northern peatlands.</title>
        <authorList>
            <person name="Cadillo-Quiroz H."/>
            <person name="Brauer S.L."/>
            <person name="Goodson N."/>
            <person name="Yavitt J.B."/>
            <person name="Zinder S.H."/>
        </authorList>
    </citation>
    <scope>NUCLEOTIDE SEQUENCE [LARGE SCALE GENOMIC DNA]</scope>
    <source>
        <strain evidence="3">DSM 25820 / JCM 18151 / SWAN1</strain>
    </source>
</reference>
<dbReference type="HOGENOM" id="CLU_2191061_0_0_2"/>
<dbReference type="KEGG" id="mew:MSWAN_1315"/>
<gene>
    <name evidence="2" type="ordered locus">MSWAN_1315</name>
</gene>
<dbReference type="Proteomes" id="UP000009231">
    <property type="component" value="Chromosome"/>
</dbReference>
<protein>
    <recommendedName>
        <fullName evidence="1">DUF4326 domain-containing protein</fullName>
    </recommendedName>
</protein>
<dbReference type="eggNOG" id="arCOG14001">
    <property type="taxonomic scope" value="Archaea"/>
</dbReference>
<accession>F6D6P9</accession>
<dbReference type="InterPro" id="IPR025475">
    <property type="entry name" value="DUF4326"/>
</dbReference>
<dbReference type="EMBL" id="CP002772">
    <property type="protein sequence ID" value="AEG18332.1"/>
    <property type="molecule type" value="Genomic_DNA"/>
</dbReference>
<proteinExistence type="predicted"/>
<dbReference type="GeneID" id="10668820"/>
<dbReference type="OrthoDB" id="69412at2157"/>
<evidence type="ECO:0000313" key="3">
    <source>
        <dbReference type="Proteomes" id="UP000009231"/>
    </source>
</evidence>
<feature type="domain" description="DUF4326" evidence="1">
    <location>
        <begin position="10"/>
        <end position="91"/>
    </location>
</feature>
<name>F6D6P9_METPW</name>
<dbReference type="AlphaFoldDB" id="F6D6P9"/>
<evidence type="ECO:0000259" key="1">
    <source>
        <dbReference type="Pfam" id="PF14216"/>
    </source>
</evidence>
<dbReference type="Pfam" id="PF14216">
    <property type="entry name" value="DUF4326"/>
    <property type="match status" value="1"/>
</dbReference>
<evidence type="ECO:0000313" key="2">
    <source>
        <dbReference type="EMBL" id="AEG18332.1"/>
    </source>
</evidence>
<dbReference type="RefSeq" id="WP_013825833.1">
    <property type="nucleotide sequence ID" value="NC_015574.1"/>
</dbReference>
<keyword evidence="3" id="KW-1185">Reference proteome</keyword>